<feature type="compositionally biased region" description="Basic and acidic residues" evidence="1">
    <location>
        <begin position="70"/>
        <end position="82"/>
    </location>
</feature>
<dbReference type="Proteomes" id="UP000434276">
    <property type="component" value="Unassembled WGS sequence"/>
</dbReference>
<evidence type="ECO:0000313" key="3">
    <source>
        <dbReference type="EMBL" id="VYS69222.1"/>
    </source>
</evidence>
<accession>A0A5S9YAR5</accession>
<evidence type="ECO:0000313" key="2">
    <source>
        <dbReference type="EMBL" id="CAA0407402.1"/>
    </source>
</evidence>
<accession>A0A654G7T4</accession>
<gene>
    <name evidence="3" type="ORF">AN1_LOCUS24608</name>
    <name evidence="2" type="ORF">C24_LOCUS24441</name>
</gene>
<evidence type="ECO:0000313" key="5">
    <source>
        <dbReference type="Proteomes" id="UP000434276"/>
    </source>
</evidence>
<dbReference type="ExpressionAtlas" id="A0A5S9YAR5">
    <property type="expression patterns" value="baseline and differential"/>
</dbReference>
<organism evidence="2 5">
    <name type="scientific">Arabidopsis thaliana</name>
    <name type="common">Mouse-ear cress</name>
    <dbReference type="NCBI Taxonomy" id="3702"/>
    <lineage>
        <taxon>Eukaryota</taxon>
        <taxon>Viridiplantae</taxon>
        <taxon>Streptophyta</taxon>
        <taxon>Embryophyta</taxon>
        <taxon>Tracheophyta</taxon>
        <taxon>Spermatophyta</taxon>
        <taxon>Magnoliopsida</taxon>
        <taxon>eudicotyledons</taxon>
        <taxon>Gunneridae</taxon>
        <taxon>Pentapetalae</taxon>
        <taxon>rosids</taxon>
        <taxon>malvids</taxon>
        <taxon>Brassicales</taxon>
        <taxon>Brassicaceae</taxon>
        <taxon>Camelineae</taxon>
        <taxon>Arabidopsis</taxon>
    </lineage>
</organism>
<dbReference type="EMBL" id="CACRSJ010000110">
    <property type="protein sequence ID" value="VYS69222.1"/>
    <property type="molecule type" value="Genomic_DNA"/>
</dbReference>
<dbReference type="AlphaFoldDB" id="A0A5S9YAR5"/>
<feature type="region of interest" description="Disordered" evidence="1">
    <location>
        <begin position="62"/>
        <end position="88"/>
    </location>
</feature>
<name>A0A5S9YAR5_ARATH</name>
<reference evidence="2 5" key="1">
    <citation type="submission" date="2019-12" db="EMBL/GenBank/DDBJ databases">
        <authorList>
            <person name="Jiao W.-B."/>
            <person name="Schneeberger K."/>
        </authorList>
    </citation>
    <scope>NUCLEOTIDE SEQUENCE [LARGE SCALE GENOMIC DNA]</scope>
    <source>
        <strain evidence="4">cv. An-1</strain>
        <strain evidence="5">cv. C24</strain>
    </source>
</reference>
<protein>
    <submittedName>
        <fullName evidence="2">Uncharacterized protein</fullName>
    </submittedName>
</protein>
<proteinExistence type="predicted"/>
<dbReference type="EMBL" id="CACSHJ010000096">
    <property type="protein sequence ID" value="CAA0407402.1"/>
    <property type="molecule type" value="Genomic_DNA"/>
</dbReference>
<evidence type="ECO:0000256" key="1">
    <source>
        <dbReference type="SAM" id="MobiDB-lite"/>
    </source>
</evidence>
<evidence type="ECO:0000313" key="4">
    <source>
        <dbReference type="Proteomes" id="UP000426265"/>
    </source>
</evidence>
<sequence length="115" mass="13340">MNLLIWEANRVKISPFEKFKGQYLNTWLAVDKKNESLTPKHHGIEVNCINQSEIKEYMKGAKQENTNTKGKHEQGLEIKEQNNKAQNHISLKPTKSCRGRNITFTINQIPLAFEF</sequence>
<dbReference type="Proteomes" id="UP000426265">
    <property type="component" value="Unassembled WGS sequence"/>
</dbReference>